<feature type="domain" description="Terpene synthase N-terminal" evidence="1">
    <location>
        <begin position="201"/>
        <end position="403"/>
    </location>
</feature>
<dbReference type="GO" id="GO:0010333">
    <property type="term" value="F:terpene synthase activity"/>
    <property type="evidence" value="ECO:0000318"/>
    <property type="project" value="GO_Central"/>
</dbReference>
<dbReference type="PANTHER" id="PTHR31739">
    <property type="entry name" value="ENT-COPALYL DIPHOSPHATE SYNTHASE, CHLOROPLASTIC"/>
    <property type="match status" value="1"/>
</dbReference>
<keyword evidence="3" id="KW-1185">Reference proteome</keyword>
<organism evidence="2 3">
    <name type="scientific">Erythranthe guttata</name>
    <name type="common">Yellow monkey flower</name>
    <name type="synonym">Mimulus guttatus</name>
    <dbReference type="NCBI Taxonomy" id="4155"/>
    <lineage>
        <taxon>Eukaryota</taxon>
        <taxon>Viridiplantae</taxon>
        <taxon>Streptophyta</taxon>
        <taxon>Embryophyta</taxon>
        <taxon>Tracheophyta</taxon>
        <taxon>Spermatophyta</taxon>
        <taxon>Magnoliopsida</taxon>
        <taxon>eudicotyledons</taxon>
        <taxon>Gunneridae</taxon>
        <taxon>Pentapetalae</taxon>
        <taxon>asterids</taxon>
        <taxon>lamiids</taxon>
        <taxon>Lamiales</taxon>
        <taxon>Phrymaceae</taxon>
        <taxon>Erythranthe</taxon>
    </lineage>
</organism>
<gene>
    <name evidence="2" type="ORF">MIMGU_mgv1a026400mg</name>
</gene>
<proteinExistence type="predicted"/>
<dbReference type="Pfam" id="PF01397">
    <property type="entry name" value="Terpene_synth"/>
    <property type="match status" value="1"/>
</dbReference>
<accession>A0A022Q315</accession>
<dbReference type="InterPro" id="IPR036965">
    <property type="entry name" value="Terpene_synth_N_sf"/>
</dbReference>
<evidence type="ECO:0000313" key="3">
    <source>
        <dbReference type="Proteomes" id="UP000030748"/>
    </source>
</evidence>
<name>A0A022Q315_ERYGU</name>
<reference evidence="2 3" key="1">
    <citation type="journal article" date="2013" name="Proc. Natl. Acad. Sci. U.S.A.">
        <title>Fine-scale variation in meiotic recombination in Mimulus inferred from population shotgun sequencing.</title>
        <authorList>
            <person name="Hellsten U."/>
            <person name="Wright K.M."/>
            <person name="Jenkins J."/>
            <person name="Shu S."/>
            <person name="Yuan Y."/>
            <person name="Wessler S.R."/>
            <person name="Schmutz J."/>
            <person name="Willis J.H."/>
            <person name="Rokhsar D.S."/>
        </authorList>
    </citation>
    <scope>NUCLEOTIDE SEQUENCE [LARGE SCALE GENOMIC DNA]</scope>
    <source>
        <strain evidence="3">cv. DUN x IM62</strain>
    </source>
</reference>
<dbReference type="AlphaFoldDB" id="A0A022Q315"/>
<dbReference type="STRING" id="4155.A0A022Q315"/>
<dbReference type="Gene3D" id="1.50.10.160">
    <property type="match status" value="1"/>
</dbReference>
<dbReference type="InterPro" id="IPR008949">
    <property type="entry name" value="Isoprenoid_synthase_dom_sf"/>
</dbReference>
<dbReference type="Gene3D" id="1.10.600.10">
    <property type="entry name" value="Farnesyl Diphosphate Synthase"/>
    <property type="match status" value="2"/>
</dbReference>
<dbReference type="GO" id="GO:0000287">
    <property type="term" value="F:magnesium ion binding"/>
    <property type="evidence" value="ECO:0000318"/>
    <property type="project" value="GO_Central"/>
</dbReference>
<dbReference type="Gene3D" id="1.50.10.130">
    <property type="entry name" value="Terpene synthase, N-terminal domain"/>
    <property type="match status" value="1"/>
</dbReference>
<dbReference type="InterPro" id="IPR008930">
    <property type="entry name" value="Terpenoid_cyclase/PrenylTrfase"/>
</dbReference>
<dbReference type="GO" id="GO:0009686">
    <property type="term" value="P:gibberellin biosynthetic process"/>
    <property type="evidence" value="ECO:0000318"/>
    <property type="project" value="GO_Central"/>
</dbReference>
<dbReference type="Proteomes" id="UP000030748">
    <property type="component" value="Unassembled WGS sequence"/>
</dbReference>
<protein>
    <recommendedName>
        <fullName evidence="1">Terpene synthase N-terminal domain-containing protein</fullName>
    </recommendedName>
</protein>
<dbReference type="EMBL" id="KI632217">
    <property type="protein sequence ID" value="EYU22014.1"/>
    <property type="molecule type" value="Genomic_DNA"/>
</dbReference>
<dbReference type="SFLD" id="SFLDG01605">
    <property type="entry name" value="Terpene_Cyclase_Like_1_N-term"/>
    <property type="match status" value="1"/>
</dbReference>
<dbReference type="InterPro" id="IPR001906">
    <property type="entry name" value="Terpene_synth_N"/>
</dbReference>
<dbReference type="FunFam" id="1.50.10.130:FF:000002">
    <property type="entry name" value="Ent-copalyl diphosphate synthase, chloroplastic"/>
    <property type="match status" value="1"/>
</dbReference>
<dbReference type="GO" id="GO:0009507">
    <property type="term" value="C:chloroplast"/>
    <property type="evidence" value="ECO:0000318"/>
    <property type="project" value="GO_Central"/>
</dbReference>
<dbReference type="eggNOG" id="ENOG502QQN6">
    <property type="taxonomic scope" value="Eukaryota"/>
</dbReference>
<evidence type="ECO:0000259" key="1">
    <source>
        <dbReference type="Pfam" id="PF01397"/>
    </source>
</evidence>
<dbReference type="SUPFAM" id="SSF48239">
    <property type="entry name" value="Terpenoid cyclases/Protein prenyltransferases"/>
    <property type="match status" value="2"/>
</dbReference>
<dbReference type="SFLD" id="SFLDG01014">
    <property type="entry name" value="Terpene_Cyclase_Like_1_N-term"/>
    <property type="match status" value="1"/>
</dbReference>
<dbReference type="SUPFAM" id="SSF48576">
    <property type="entry name" value="Terpenoid synthases"/>
    <property type="match status" value="1"/>
</dbReference>
<evidence type="ECO:0000313" key="2">
    <source>
        <dbReference type="EMBL" id="EYU22014.1"/>
    </source>
</evidence>
<dbReference type="InterPro" id="IPR050148">
    <property type="entry name" value="Terpene_synthase-like"/>
</dbReference>
<dbReference type="PANTHER" id="PTHR31739:SF30">
    <property type="entry name" value="COPAL-8-OL DIPHOSPHATE HYDRATASE, CHLOROPLASTIC"/>
    <property type="match status" value="1"/>
</dbReference>
<sequence length="650" mass="75311">MAPLPLINKSHEIYESIDYIKNILSSMDDGRISVSPYDTAWVSLIRDFQGRNIPQFPSSIEWISNNQLSDGSWGDEHYFLAYDRLLNTLACVVALRYWNVHGDKSDRGISFIKENISKLGDASPEHMTCGFEVVFPALLQRAKELNIDGIPYDAPVIQDIFDVRDRKMKRVPKELLHKVPTCLLHNLEGLGNSESLGKLEWPKILKLQTPKGSFITSPAATCYAIMETNDQDCIDFIQYVVNKFNGGAPTVYPVDIYARLWAVDRLERLGISRFFEPEIKSCLDHVYSFWTEKGVFSARNSEFCDIDDTSMGIRLLRLHGYNITPNALKTFKNGDEFTCYVGQGFESPSPIFNLYRASQVLFPGETILEEAKQFSYKFLKQRLHKNELLDKWLISKHLPNEIKCGLEIPWYASLPRLETRFYIENYGADDIWIGKSLYRMPEINEERYLELGKLDYNRCQAQHQMEWKHMQRWYEHSNLEEFGVSKKELLLAFFVASSSVFEPERYGERIAWWGAWLKKLTGEGDDEIEQVELIVGTLNICGGHISPKDDKLSHDEYRTLCRLSNKICHQLAEFENRNKKVNDVEWTTSEIDKDMQLLLKLVLHPNSSCNLSKDVKQTFFVVVRAFYYKAYFATEQIDSHISKVLFQEVV</sequence>